<comment type="caution">
    <text evidence="2">The sequence shown here is derived from an EMBL/GenBank/DDBJ whole genome shotgun (WGS) entry which is preliminary data.</text>
</comment>
<dbReference type="PANTHER" id="PTHR43404">
    <property type="entry name" value="LIPOPOLYSACCHARIDE CHOLINEPHOSPHOTRANSFERASE LICD"/>
    <property type="match status" value="1"/>
</dbReference>
<dbReference type="InterPro" id="IPR052942">
    <property type="entry name" value="LPS_cholinephosphotransferase"/>
</dbReference>
<dbReference type="GO" id="GO:0009100">
    <property type="term" value="P:glycoprotein metabolic process"/>
    <property type="evidence" value="ECO:0007669"/>
    <property type="project" value="UniProtKB-ARBA"/>
</dbReference>
<dbReference type="EMBL" id="ACGV01000155">
    <property type="protein sequence ID" value="EEJ40085.1"/>
    <property type="molecule type" value="Genomic_DNA"/>
</dbReference>
<feature type="domain" description="LicD/FKTN/FKRP nucleotidyltransferase" evidence="1">
    <location>
        <begin position="24"/>
        <end position="246"/>
    </location>
</feature>
<dbReference type="HOGENOM" id="CLU_075543_1_0_9"/>
<dbReference type="AlphaFoldDB" id="C2EVL0"/>
<sequence>MKKLTQKEIKKHLLDILLNFQDFCDDYGLKMYLCAGTLLGAVRHHGFIPWDDDIDVCMDRESYQKVMEIAKKNSVFNEHYKITDFQFNDSSYPFIKVVDLTTKMSQQFENDEADYLWIDVFPMDGLPGDKSLQKKLYQKVAIVREIQMLSFAKAGQGRTLAKKILKPLVIPFAKMYGLKRANEKLNQLSQTYDYNKTGWIGDVMWGDYGKETMRTSDYFESTKVNFEGYQFDTMACWDSYLTKLYGKNYMDIPPKEKQVNHCLQAWLR</sequence>
<evidence type="ECO:0000313" key="3">
    <source>
        <dbReference type="Proteomes" id="UP000004483"/>
    </source>
</evidence>
<evidence type="ECO:0000259" key="1">
    <source>
        <dbReference type="Pfam" id="PF04991"/>
    </source>
</evidence>
<name>C2EVL0_9LACO</name>
<dbReference type="InterPro" id="IPR007074">
    <property type="entry name" value="LicD/FKTN/FKRP_NTP_transf"/>
</dbReference>
<organism evidence="2 3">
    <name type="scientific">Limosilactobacillus vaginalis DSM 5837 = ATCC 49540</name>
    <dbReference type="NCBI Taxonomy" id="1423814"/>
    <lineage>
        <taxon>Bacteria</taxon>
        <taxon>Bacillati</taxon>
        <taxon>Bacillota</taxon>
        <taxon>Bacilli</taxon>
        <taxon>Lactobacillales</taxon>
        <taxon>Lactobacillaceae</taxon>
        <taxon>Limosilactobacillus</taxon>
    </lineage>
</organism>
<gene>
    <name evidence="2" type="ORF">HMPREF0549_1496</name>
</gene>
<dbReference type="PATRIC" id="fig|1423814.6.peg.482"/>
<protein>
    <submittedName>
        <fullName evidence="2">LICD family protein</fullName>
    </submittedName>
</protein>
<dbReference type="Proteomes" id="UP000004483">
    <property type="component" value="Unassembled WGS sequence"/>
</dbReference>
<dbReference type="OrthoDB" id="9786100at2"/>
<proteinExistence type="predicted"/>
<dbReference type="PANTHER" id="PTHR43404:SF2">
    <property type="entry name" value="LIPOPOLYSACCHARIDE CHOLINEPHOSPHOTRANSFERASE LICD"/>
    <property type="match status" value="1"/>
</dbReference>
<dbReference type="Pfam" id="PF04991">
    <property type="entry name" value="LicD"/>
    <property type="match status" value="1"/>
</dbReference>
<dbReference type="RefSeq" id="WP_003716763.1">
    <property type="nucleotide sequence ID" value="NZ_AZGL01000019.1"/>
</dbReference>
<dbReference type="eggNOG" id="COG3475">
    <property type="taxonomic scope" value="Bacteria"/>
</dbReference>
<dbReference type="STRING" id="1423814.HMPREF0549_1496"/>
<evidence type="ECO:0000313" key="2">
    <source>
        <dbReference type="EMBL" id="EEJ40085.1"/>
    </source>
</evidence>
<accession>C2EVL0</accession>
<reference evidence="2 3" key="1">
    <citation type="submission" date="2009-01" db="EMBL/GenBank/DDBJ databases">
        <authorList>
            <person name="Qin X."/>
            <person name="Bachman B."/>
            <person name="Battles P."/>
            <person name="Bell A."/>
            <person name="Bess C."/>
            <person name="Bickham C."/>
            <person name="Chaboub L."/>
            <person name="Chen D."/>
            <person name="Coyle M."/>
            <person name="Deiros D.R."/>
            <person name="Dinh H."/>
            <person name="Forbes L."/>
            <person name="Fowler G."/>
            <person name="Francisco L."/>
            <person name="Fu Q."/>
            <person name="Gubbala S."/>
            <person name="Hale W."/>
            <person name="Han Y."/>
            <person name="Hemphill L."/>
            <person name="Highlander S.K."/>
            <person name="Hirani K."/>
            <person name="Hogues M."/>
            <person name="Jackson L."/>
            <person name="Jakkamsetti A."/>
            <person name="Javaid M."/>
            <person name="Jiang H."/>
            <person name="Korchina V."/>
            <person name="Kovar C."/>
            <person name="Lara F."/>
            <person name="Lee S."/>
            <person name="Mata R."/>
            <person name="Mathew T."/>
            <person name="Moen C."/>
            <person name="Morales K."/>
            <person name="Munidasa M."/>
            <person name="Nazareth L."/>
            <person name="Ngo R."/>
            <person name="Nguyen L."/>
            <person name="Okwuonu G."/>
            <person name="Ongeri F."/>
            <person name="Patil S."/>
            <person name="Petrosino J."/>
            <person name="Pham C."/>
            <person name="Pham P."/>
            <person name="Pu L.-L."/>
            <person name="Puazo M."/>
            <person name="Raj R."/>
            <person name="Reid J."/>
            <person name="Rouhana J."/>
            <person name="Saada N."/>
            <person name="Shang Y."/>
            <person name="Simmons D."/>
            <person name="Thornton R."/>
            <person name="Warren J."/>
            <person name="Weissenberger G."/>
            <person name="Zhang J."/>
            <person name="Zhang L."/>
            <person name="Zhou C."/>
            <person name="Zhu D."/>
            <person name="Muzny D."/>
            <person name="Worley K."/>
            <person name="Gibbs R."/>
        </authorList>
    </citation>
    <scope>NUCLEOTIDE SEQUENCE [LARGE SCALE GENOMIC DNA]</scope>
    <source>
        <strain evidence="2 3">ATCC 49540</strain>
    </source>
</reference>